<evidence type="ECO:0000256" key="6">
    <source>
        <dbReference type="PROSITE-ProRule" id="PRU00089"/>
    </source>
</evidence>
<sequence length="146" mass="17116">MKRKTREDDLNSGSCKKILKISYSQMDPRFCGGSLYPASISNADADLRRAVDDFVNLYENLDTCNEVNTKPNYSYTELIYLAMMRSPNFCLPITEIYKYIESRFLFFKHSTREHWKNATRHSLSKTKCFTKIGVGRVKQEMKTHIY</sequence>
<accession>A0AAE0TET9</accession>
<dbReference type="InterPro" id="IPR047119">
    <property type="entry name" value="FOXN2/3-like"/>
</dbReference>
<dbReference type="InterPro" id="IPR001766">
    <property type="entry name" value="Fork_head_dom"/>
</dbReference>
<dbReference type="PANTHER" id="PTHR13962">
    <property type="entry name" value="FORKHEAD BOX PROTEIN N3-LIKE PROTEIN-RELATED"/>
    <property type="match status" value="1"/>
</dbReference>
<feature type="domain" description="Fork-head" evidence="7">
    <location>
        <begin position="70"/>
        <end position="146"/>
    </location>
</feature>
<dbReference type="GO" id="GO:0003700">
    <property type="term" value="F:DNA-binding transcription factor activity"/>
    <property type="evidence" value="ECO:0007669"/>
    <property type="project" value="InterPro"/>
</dbReference>
<dbReference type="Proteomes" id="UP001195483">
    <property type="component" value="Unassembled WGS sequence"/>
</dbReference>
<name>A0AAE0TET9_9BIVA</name>
<keyword evidence="5 6" id="KW-0539">Nucleus</keyword>
<feature type="DNA-binding region" description="Fork-head" evidence="6">
    <location>
        <begin position="70"/>
        <end position="146"/>
    </location>
</feature>
<reference evidence="8" key="2">
    <citation type="journal article" date="2021" name="Genome Biol. Evol.">
        <title>Developing a high-quality reference genome for a parasitic bivalve with doubly uniparental inheritance (Bivalvia: Unionida).</title>
        <authorList>
            <person name="Smith C.H."/>
        </authorList>
    </citation>
    <scope>NUCLEOTIDE SEQUENCE</scope>
    <source>
        <strain evidence="8">CHS0354</strain>
        <tissue evidence="8">Mantle</tissue>
    </source>
</reference>
<dbReference type="GO" id="GO:0005634">
    <property type="term" value="C:nucleus"/>
    <property type="evidence" value="ECO:0007669"/>
    <property type="project" value="UniProtKB-SubCell"/>
</dbReference>
<keyword evidence="4" id="KW-0804">Transcription</keyword>
<reference evidence="8" key="1">
    <citation type="journal article" date="2021" name="Genome Biol. Evol.">
        <title>A High-Quality Reference Genome for a Parasitic Bivalve with Doubly Uniparental Inheritance (Bivalvia: Unionida).</title>
        <authorList>
            <person name="Smith C.H."/>
        </authorList>
    </citation>
    <scope>NUCLEOTIDE SEQUENCE</scope>
    <source>
        <strain evidence="8">CHS0354</strain>
    </source>
</reference>
<comment type="subcellular location">
    <subcellularLocation>
        <location evidence="1 6">Nucleus</location>
    </subcellularLocation>
</comment>
<dbReference type="SMART" id="SM00339">
    <property type="entry name" value="FH"/>
    <property type="match status" value="1"/>
</dbReference>
<dbReference type="InterPro" id="IPR036388">
    <property type="entry name" value="WH-like_DNA-bd_sf"/>
</dbReference>
<evidence type="ECO:0000313" key="8">
    <source>
        <dbReference type="EMBL" id="KAK3609024.1"/>
    </source>
</evidence>
<evidence type="ECO:0000256" key="5">
    <source>
        <dbReference type="ARBA" id="ARBA00023242"/>
    </source>
</evidence>
<gene>
    <name evidence="8" type="ORF">CHS0354_020687</name>
</gene>
<dbReference type="PROSITE" id="PS50039">
    <property type="entry name" value="FORK_HEAD_3"/>
    <property type="match status" value="1"/>
</dbReference>
<dbReference type="EMBL" id="JAEAOA010001261">
    <property type="protein sequence ID" value="KAK3609024.1"/>
    <property type="molecule type" value="Genomic_DNA"/>
</dbReference>
<evidence type="ECO:0000313" key="9">
    <source>
        <dbReference type="Proteomes" id="UP001195483"/>
    </source>
</evidence>
<keyword evidence="2" id="KW-0805">Transcription regulation</keyword>
<evidence type="ECO:0000259" key="7">
    <source>
        <dbReference type="PROSITE" id="PS50039"/>
    </source>
</evidence>
<dbReference type="PRINTS" id="PR00053">
    <property type="entry name" value="FORKHEAD"/>
</dbReference>
<protein>
    <recommendedName>
        <fullName evidence="7">Fork-head domain-containing protein</fullName>
    </recommendedName>
</protein>
<evidence type="ECO:0000256" key="4">
    <source>
        <dbReference type="ARBA" id="ARBA00023163"/>
    </source>
</evidence>
<proteinExistence type="predicted"/>
<dbReference type="AlphaFoldDB" id="A0AAE0TET9"/>
<dbReference type="Gene3D" id="1.10.10.10">
    <property type="entry name" value="Winged helix-like DNA-binding domain superfamily/Winged helix DNA-binding domain"/>
    <property type="match status" value="1"/>
</dbReference>
<evidence type="ECO:0000256" key="1">
    <source>
        <dbReference type="ARBA" id="ARBA00004123"/>
    </source>
</evidence>
<reference evidence="8" key="3">
    <citation type="submission" date="2023-05" db="EMBL/GenBank/DDBJ databases">
        <authorList>
            <person name="Smith C.H."/>
        </authorList>
    </citation>
    <scope>NUCLEOTIDE SEQUENCE</scope>
    <source>
        <strain evidence="8">CHS0354</strain>
        <tissue evidence="8">Mantle</tissue>
    </source>
</reference>
<dbReference type="SUPFAM" id="SSF46785">
    <property type="entry name" value="Winged helix' DNA-binding domain"/>
    <property type="match status" value="1"/>
</dbReference>
<dbReference type="Pfam" id="PF00250">
    <property type="entry name" value="Forkhead"/>
    <property type="match status" value="1"/>
</dbReference>
<dbReference type="InterPro" id="IPR036390">
    <property type="entry name" value="WH_DNA-bd_sf"/>
</dbReference>
<keyword evidence="3 6" id="KW-0238">DNA-binding</keyword>
<organism evidence="8 9">
    <name type="scientific">Potamilus streckersoni</name>
    <dbReference type="NCBI Taxonomy" id="2493646"/>
    <lineage>
        <taxon>Eukaryota</taxon>
        <taxon>Metazoa</taxon>
        <taxon>Spiralia</taxon>
        <taxon>Lophotrochozoa</taxon>
        <taxon>Mollusca</taxon>
        <taxon>Bivalvia</taxon>
        <taxon>Autobranchia</taxon>
        <taxon>Heteroconchia</taxon>
        <taxon>Palaeoheterodonta</taxon>
        <taxon>Unionida</taxon>
        <taxon>Unionoidea</taxon>
        <taxon>Unionidae</taxon>
        <taxon>Ambleminae</taxon>
        <taxon>Lampsilini</taxon>
        <taxon>Potamilus</taxon>
    </lineage>
</organism>
<keyword evidence="9" id="KW-1185">Reference proteome</keyword>
<evidence type="ECO:0000256" key="2">
    <source>
        <dbReference type="ARBA" id="ARBA00023015"/>
    </source>
</evidence>
<dbReference type="GO" id="GO:0000987">
    <property type="term" value="F:cis-regulatory region sequence-specific DNA binding"/>
    <property type="evidence" value="ECO:0007669"/>
    <property type="project" value="TreeGrafter"/>
</dbReference>
<comment type="caution">
    <text evidence="8">The sequence shown here is derived from an EMBL/GenBank/DDBJ whole genome shotgun (WGS) entry which is preliminary data.</text>
</comment>
<dbReference type="PANTHER" id="PTHR13962:SF17">
    <property type="entry name" value="FORKHEAD BOX PROTEIN N4"/>
    <property type="match status" value="1"/>
</dbReference>
<evidence type="ECO:0000256" key="3">
    <source>
        <dbReference type="ARBA" id="ARBA00023125"/>
    </source>
</evidence>